<dbReference type="EMBL" id="JARKIE010000025">
    <property type="protein sequence ID" value="KAJ7698552.1"/>
    <property type="molecule type" value="Genomic_DNA"/>
</dbReference>
<evidence type="ECO:0000313" key="1">
    <source>
        <dbReference type="EMBL" id="KAJ7698552.1"/>
    </source>
</evidence>
<organism evidence="1 2">
    <name type="scientific">Mycena rosella</name>
    <name type="common">Pink bonnet</name>
    <name type="synonym">Agaricus rosellus</name>
    <dbReference type="NCBI Taxonomy" id="1033263"/>
    <lineage>
        <taxon>Eukaryota</taxon>
        <taxon>Fungi</taxon>
        <taxon>Dikarya</taxon>
        <taxon>Basidiomycota</taxon>
        <taxon>Agaricomycotina</taxon>
        <taxon>Agaricomycetes</taxon>
        <taxon>Agaricomycetidae</taxon>
        <taxon>Agaricales</taxon>
        <taxon>Marasmiineae</taxon>
        <taxon>Mycenaceae</taxon>
        <taxon>Mycena</taxon>
    </lineage>
</organism>
<proteinExistence type="predicted"/>
<sequence length="70" mass="7523">VCSAGNHSVTQSSLEAPCQPLENGFDSGWISVAATITPPPQWSITITNNQTPIYFYCKQLNPTPHCTAGM</sequence>
<dbReference type="InterPro" id="IPR052953">
    <property type="entry name" value="Ser-rich/MCO-related"/>
</dbReference>
<gene>
    <name evidence="1" type="ORF">B0H17DRAFT_927281</name>
</gene>
<dbReference type="InterPro" id="IPR008972">
    <property type="entry name" value="Cupredoxin"/>
</dbReference>
<protein>
    <submittedName>
        <fullName evidence="1">Uncharacterized protein</fullName>
    </submittedName>
</protein>
<dbReference type="SUPFAM" id="SSF49503">
    <property type="entry name" value="Cupredoxins"/>
    <property type="match status" value="1"/>
</dbReference>
<comment type="caution">
    <text evidence="1">The sequence shown here is derived from an EMBL/GenBank/DDBJ whole genome shotgun (WGS) entry which is preliminary data.</text>
</comment>
<dbReference type="Gene3D" id="2.60.40.420">
    <property type="entry name" value="Cupredoxins - blue copper proteins"/>
    <property type="match status" value="1"/>
</dbReference>
<dbReference type="PANTHER" id="PTHR34883">
    <property type="entry name" value="SERINE-RICH PROTEIN, PUTATIVE-RELATED-RELATED"/>
    <property type="match status" value="1"/>
</dbReference>
<accession>A0AAD7GMY3</accession>
<dbReference type="AlphaFoldDB" id="A0AAD7GMY3"/>
<name>A0AAD7GMY3_MYCRO</name>
<dbReference type="Proteomes" id="UP001221757">
    <property type="component" value="Unassembled WGS sequence"/>
</dbReference>
<dbReference type="PANTHER" id="PTHR34883:SF15">
    <property type="entry name" value="EXTRACELLULAR SERINE-RICH PROTEIN"/>
    <property type="match status" value="1"/>
</dbReference>
<feature type="non-terminal residue" evidence="1">
    <location>
        <position position="1"/>
    </location>
</feature>
<keyword evidence="2" id="KW-1185">Reference proteome</keyword>
<evidence type="ECO:0000313" key="2">
    <source>
        <dbReference type="Proteomes" id="UP001221757"/>
    </source>
</evidence>
<reference evidence="1" key="1">
    <citation type="submission" date="2023-03" db="EMBL/GenBank/DDBJ databases">
        <title>Massive genome expansion in bonnet fungi (Mycena s.s.) driven by repeated elements and novel gene families across ecological guilds.</title>
        <authorList>
            <consortium name="Lawrence Berkeley National Laboratory"/>
            <person name="Harder C.B."/>
            <person name="Miyauchi S."/>
            <person name="Viragh M."/>
            <person name="Kuo A."/>
            <person name="Thoen E."/>
            <person name="Andreopoulos B."/>
            <person name="Lu D."/>
            <person name="Skrede I."/>
            <person name="Drula E."/>
            <person name="Henrissat B."/>
            <person name="Morin E."/>
            <person name="Kohler A."/>
            <person name="Barry K."/>
            <person name="LaButti K."/>
            <person name="Morin E."/>
            <person name="Salamov A."/>
            <person name="Lipzen A."/>
            <person name="Mereny Z."/>
            <person name="Hegedus B."/>
            <person name="Baldrian P."/>
            <person name="Stursova M."/>
            <person name="Weitz H."/>
            <person name="Taylor A."/>
            <person name="Grigoriev I.V."/>
            <person name="Nagy L.G."/>
            <person name="Martin F."/>
            <person name="Kauserud H."/>
        </authorList>
    </citation>
    <scope>NUCLEOTIDE SEQUENCE</scope>
    <source>
        <strain evidence="1">CBHHK067</strain>
    </source>
</reference>